<evidence type="ECO:0000259" key="7">
    <source>
        <dbReference type="Pfam" id="PF06271"/>
    </source>
</evidence>
<evidence type="ECO:0000256" key="2">
    <source>
        <dbReference type="ARBA" id="ARBA00022475"/>
    </source>
</evidence>
<dbReference type="GO" id="GO:0005886">
    <property type="term" value="C:plasma membrane"/>
    <property type="evidence" value="ECO:0007669"/>
    <property type="project" value="UniProtKB-SubCell"/>
</dbReference>
<dbReference type="OrthoDB" id="1450430at2"/>
<dbReference type="EMBL" id="LQNT01000011">
    <property type="protein sequence ID" value="KZE37460.1"/>
    <property type="molecule type" value="Genomic_DNA"/>
</dbReference>
<feature type="domain" description="RDD" evidence="7">
    <location>
        <begin position="3"/>
        <end position="163"/>
    </location>
</feature>
<keyword evidence="2" id="KW-1003">Cell membrane</keyword>
<comment type="caution">
    <text evidence="8">The sequence shown here is derived from an EMBL/GenBank/DDBJ whole genome shotgun (WGS) entry which is preliminary data.</text>
</comment>
<keyword evidence="3 6" id="KW-0812">Transmembrane</keyword>
<dbReference type="PANTHER" id="PTHR36115">
    <property type="entry name" value="PROLINE-RICH ANTIGEN HOMOLOG-RELATED"/>
    <property type="match status" value="1"/>
</dbReference>
<dbReference type="AlphaFoldDB" id="A0A161SQG4"/>
<reference evidence="8 9" key="1">
    <citation type="submission" date="2016-01" db="EMBL/GenBank/DDBJ databases">
        <title>Whole genome sequencing of Bhargavaea cecembensis T14.</title>
        <authorList>
            <person name="Hong K.W."/>
        </authorList>
    </citation>
    <scope>NUCLEOTIDE SEQUENCE [LARGE SCALE GENOMIC DNA]</scope>
    <source>
        <strain evidence="8 9">T14</strain>
    </source>
</reference>
<accession>A0A161SQG4</accession>
<dbReference type="PANTHER" id="PTHR36115:SF4">
    <property type="entry name" value="MEMBRANE PROTEIN"/>
    <property type="match status" value="1"/>
</dbReference>
<keyword evidence="4 6" id="KW-1133">Transmembrane helix</keyword>
<evidence type="ECO:0000256" key="5">
    <source>
        <dbReference type="ARBA" id="ARBA00023136"/>
    </source>
</evidence>
<name>A0A161SQG4_9BACL</name>
<evidence type="ECO:0000256" key="4">
    <source>
        <dbReference type="ARBA" id="ARBA00022989"/>
    </source>
</evidence>
<feature type="transmembrane region" description="Helical" evidence="6">
    <location>
        <begin position="46"/>
        <end position="67"/>
    </location>
</feature>
<evidence type="ECO:0000256" key="3">
    <source>
        <dbReference type="ARBA" id="ARBA00022692"/>
    </source>
</evidence>
<comment type="subcellular location">
    <subcellularLocation>
        <location evidence="1">Cell membrane</location>
        <topology evidence="1">Multi-pass membrane protein</topology>
    </subcellularLocation>
</comment>
<proteinExistence type="predicted"/>
<protein>
    <recommendedName>
        <fullName evidence="7">RDD domain-containing protein</fullName>
    </recommendedName>
</protein>
<evidence type="ECO:0000313" key="9">
    <source>
        <dbReference type="Proteomes" id="UP000076490"/>
    </source>
</evidence>
<dbReference type="RefSeq" id="WP_063182729.1">
    <property type="nucleotide sequence ID" value="NZ_LQNT01000011.1"/>
</dbReference>
<dbReference type="InterPro" id="IPR051791">
    <property type="entry name" value="Pra-immunoreactive"/>
</dbReference>
<organism evidence="8 9">
    <name type="scientific">Bhargavaea cecembensis</name>
    <dbReference type="NCBI Taxonomy" id="394098"/>
    <lineage>
        <taxon>Bacteria</taxon>
        <taxon>Bacillati</taxon>
        <taxon>Bacillota</taxon>
        <taxon>Bacilli</taxon>
        <taxon>Bacillales</taxon>
        <taxon>Caryophanaceae</taxon>
        <taxon>Bhargavaea</taxon>
    </lineage>
</organism>
<evidence type="ECO:0000313" key="8">
    <source>
        <dbReference type="EMBL" id="KZE37460.1"/>
    </source>
</evidence>
<evidence type="ECO:0000256" key="1">
    <source>
        <dbReference type="ARBA" id="ARBA00004651"/>
    </source>
</evidence>
<keyword evidence="5 6" id="KW-0472">Membrane</keyword>
<dbReference type="InterPro" id="IPR010432">
    <property type="entry name" value="RDD"/>
</dbReference>
<dbReference type="Pfam" id="PF06271">
    <property type="entry name" value="RDD"/>
    <property type="match status" value="1"/>
</dbReference>
<feature type="transmembrane region" description="Helical" evidence="6">
    <location>
        <begin position="12"/>
        <end position="34"/>
    </location>
</feature>
<sequence>MNAGFPVRMKAFLFDYLLILAYMLILAIFSVFLFPPIQQLFTGAPGLAQLSGFLLITVPVSLYFTLADSRIGGGSYGKRITSIRVRDLNGRPLSFLHSAARTALKFMPWELSHFLVYRLMWLGDDPVPVSYMVIGGLIYALIGAYIAAPFLTKKKQSVYDLAARTQVIRPETAAIKQKPGSLTA</sequence>
<evidence type="ECO:0000256" key="6">
    <source>
        <dbReference type="SAM" id="Phobius"/>
    </source>
</evidence>
<gene>
    <name evidence="8" type="ORF">AV656_12905</name>
</gene>
<feature type="transmembrane region" description="Helical" evidence="6">
    <location>
        <begin position="129"/>
        <end position="151"/>
    </location>
</feature>
<dbReference type="Proteomes" id="UP000076490">
    <property type="component" value="Unassembled WGS sequence"/>
</dbReference>